<protein>
    <submittedName>
        <fullName evidence="1">Uncharacterized protein</fullName>
    </submittedName>
</protein>
<dbReference type="PANTHER" id="PTHR48435:SF1">
    <property type="entry name" value="POLYPROTEIN"/>
    <property type="match status" value="1"/>
</dbReference>
<sequence length="143" mass="16313">MPEDFPRQWKSLGFTHIHFGPIRVALTYHGRKGQPVVARLSLLDTRYYEYQYENLGTSEITLNARTVFVTIFPNFNMYLQDPYLTEALKIHVQILGVPEARDAIQATLHYQLSCRVQNHAMDLSLPGGQDALFQNIDATNGMA</sequence>
<proteinExistence type="predicted"/>
<gene>
    <name evidence="1" type="ORF">KY290_000991</name>
</gene>
<accession>A0ABQ7WMR8</accession>
<evidence type="ECO:0000313" key="1">
    <source>
        <dbReference type="EMBL" id="KAH0781393.1"/>
    </source>
</evidence>
<dbReference type="PANTHER" id="PTHR48435">
    <property type="entry name" value="POLYPROTEIN"/>
    <property type="match status" value="1"/>
</dbReference>
<dbReference type="InterPro" id="IPR028919">
    <property type="entry name" value="Viral_movement"/>
</dbReference>
<name>A0ABQ7WMR8_SOLTU</name>
<comment type="caution">
    <text evidence="1">The sequence shown here is derived from an EMBL/GenBank/DDBJ whole genome shotgun (WGS) entry which is preliminary data.</text>
</comment>
<organism evidence="1 2">
    <name type="scientific">Solanum tuberosum</name>
    <name type="common">Potato</name>
    <dbReference type="NCBI Taxonomy" id="4113"/>
    <lineage>
        <taxon>Eukaryota</taxon>
        <taxon>Viridiplantae</taxon>
        <taxon>Streptophyta</taxon>
        <taxon>Embryophyta</taxon>
        <taxon>Tracheophyta</taxon>
        <taxon>Spermatophyta</taxon>
        <taxon>Magnoliopsida</taxon>
        <taxon>eudicotyledons</taxon>
        <taxon>Gunneridae</taxon>
        <taxon>Pentapetalae</taxon>
        <taxon>asterids</taxon>
        <taxon>lamiids</taxon>
        <taxon>Solanales</taxon>
        <taxon>Solanaceae</taxon>
        <taxon>Solanoideae</taxon>
        <taxon>Solaneae</taxon>
        <taxon>Solanum</taxon>
    </lineage>
</organism>
<reference evidence="1 2" key="1">
    <citation type="journal article" date="2021" name="bioRxiv">
        <title>Chromosome-scale and haplotype-resolved genome assembly of a tetraploid potato cultivar.</title>
        <authorList>
            <person name="Sun H."/>
            <person name="Jiao W.-B."/>
            <person name="Krause K."/>
            <person name="Campoy J.A."/>
            <person name="Goel M."/>
            <person name="Folz-Donahue K."/>
            <person name="Kukat C."/>
            <person name="Huettel B."/>
            <person name="Schneeberger K."/>
        </authorList>
    </citation>
    <scope>NUCLEOTIDE SEQUENCE [LARGE SCALE GENOMIC DNA]</scope>
    <source>
        <strain evidence="1">SolTubOtavaFocal</strain>
        <tissue evidence="1">Leaves</tissue>
    </source>
</reference>
<dbReference type="Proteomes" id="UP000826656">
    <property type="component" value="Unassembled WGS sequence"/>
</dbReference>
<dbReference type="InterPro" id="IPR053098">
    <property type="entry name" value="Petuviruses_polyprotein"/>
</dbReference>
<dbReference type="EMBL" id="JAIVGD010000001">
    <property type="protein sequence ID" value="KAH0781393.1"/>
    <property type="molecule type" value="Genomic_DNA"/>
</dbReference>
<dbReference type="Pfam" id="PF01107">
    <property type="entry name" value="MP"/>
    <property type="match status" value="1"/>
</dbReference>
<keyword evidence="2" id="KW-1185">Reference proteome</keyword>
<evidence type="ECO:0000313" key="2">
    <source>
        <dbReference type="Proteomes" id="UP000826656"/>
    </source>
</evidence>